<proteinExistence type="predicted"/>
<evidence type="ECO:0000313" key="2">
    <source>
        <dbReference type="EMBL" id="ACC75937.1"/>
    </source>
</evidence>
<dbReference type="Proteomes" id="UP000001192">
    <property type="component" value="Plasmid pBPHY01"/>
</dbReference>
<dbReference type="KEGG" id="bph:Bphy_6927"/>
<accession>B2JTN4</accession>
<gene>
    <name evidence="2" type="ordered locus">Bphy_6927</name>
</gene>
<reference evidence="3" key="1">
    <citation type="journal article" date="2014" name="Stand. Genomic Sci.">
        <title>Complete genome sequence of Burkholderia phymatum STM815(T), a broad host range and efficient nitrogen-fixing symbiont of Mimosa species.</title>
        <authorList>
            <person name="Moulin L."/>
            <person name="Klonowska A."/>
            <person name="Caroline B."/>
            <person name="Booth K."/>
            <person name="Vriezen J.A."/>
            <person name="Melkonian R."/>
            <person name="James E.K."/>
            <person name="Young J.P."/>
            <person name="Bena G."/>
            <person name="Hauser L."/>
            <person name="Land M."/>
            <person name="Kyrpides N."/>
            <person name="Bruce D."/>
            <person name="Chain P."/>
            <person name="Copeland A."/>
            <person name="Pitluck S."/>
            <person name="Woyke T."/>
            <person name="Lizotte-Waniewski M."/>
            <person name="Bristow J."/>
            <person name="Riley M."/>
        </authorList>
    </citation>
    <scope>NUCLEOTIDE SEQUENCE [LARGE SCALE GENOMIC DNA]</scope>
    <source>
        <strain evidence="3">DSM 17167 / CIP 108236 / LMG 21445 / STM815</strain>
        <plasmid evidence="3">Plasmid pBPHY01</plasmid>
    </source>
</reference>
<evidence type="ECO:0000313" key="3">
    <source>
        <dbReference type="Proteomes" id="UP000001192"/>
    </source>
</evidence>
<keyword evidence="3" id="KW-1185">Reference proteome</keyword>
<evidence type="ECO:0008006" key="4">
    <source>
        <dbReference type="Google" id="ProtNLM"/>
    </source>
</evidence>
<name>B2JTN4_PARP8</name>
<protein>
    <recommendedName>
        <fullName evidence="4">DUF4189 domain-containing protein</fullName>
    </recommendedName>
</protein>
<keyword evidence="2" id="KW-0614">Plasmid</keyword>
<geneLocation type="plasmid" evidence="2 3">
    <name>pBPHY01</name>
</geneLocation>
<dbReference type="HOGENOM" id="CLU_1507895_0_0_4"/>
<feature type="signal peptide" evidence="1">
    <location>
        <begin position="1"/>
        <end position="29"/>
    </location>
</feature>
<dbReference type="AlphaFoldDB" id="B2JTN4"/>
<sequence precursor="true">MEKINTVRANVKLAGCLFASLLFCTSAFAFTSISAVPADNSTLSWASNYDTQTHADNVALSACRAAARRNGHAKLAQKCAVLDRSRGPGYGALVCGDGGCAWQTGYESEQTAANAAYNACSAGYKNCQETGIRTWNDVAGFPRAPVAQPEVSIQPSMTDIYRARWCAKQNIPPSQCAQ</sequence>
<evidence type="ECO:0000256" key="1">
    <source>
        <dbReference type="SAM" id="SignalP"/>
    </source>
</evidence>
<dbReference type="EMBL" id="CP001045">
    <property type="protein sequence ID" value="ACC75937.1"/>
    <property type="molecule type" value="Genomic_DNA"/>
</dbReference>
<organism evidence="2 3">
    <name type="scientific">Paraburkholderia phymatum (strain DSM 17167 / CIP 108236 / LMG 21445 / STM815)</name>
    <name type="common">Burkholderia phymatum</name>
    <dbReference type="NCBI Taxonomy" id="391038"/>
    <lineage>
        <taxon>Bacteria</taxon>
        <taxon>Pseudomonadati</taxon>
        <taxon>Pseudomonadota</taxon>
        <taxon>Betaproteobacteria</taxon>
        <taxon>Burkholderiales</taxon>
        <taxon>Burkholderiaceae</taxon>
        <taxon>Paraburkholderia</taxon>
    </lineage>
</organism>
<keyword evidence="1" id="KW-0732">Signal</keyword>
<feature type="chain" id="PRO_5002779914" description="DUF4189 domain-containing protein" evidence="1">
    <location>
        <begin position="30"/>
        <end position="178"/>
    </location>
</feature>